<feature type="region of interest" description="Disordered" evidence="5">
    <location>
        <begin position="20"/>
        <end position="138"/>
    </location>
</feature>
<dbReference type="GO" id="GO:0006633">
    <property type="term" value="P:fatty acid biosynthetic process"/>
    <property type="evidence" value="ECO:0007669"/>
    <property type="project" value="TreeGrafter"/>
</dbReference>
<name>A0A066V977_TILAU</name>
<dbReference type="InterPro" id="IPR014043">
    <property type="entry name" value="Acyl_transferase_dom"/>
</dbReference>
<comment type="caution">
    <text evidence="7">The sequence shown here is derived from an EMBL/GenBank/DDBJ whole genome shotgun (WGS) entry which is preliminary data.</text>
</comment>
<proteinExistence type="predicted"/>
<dbReference type="GeneID" id="25262680"/>
<dbReference type="SUPFAM" id="SSF55048">
    <property type="entry name" value="Probable ACP-binding domain of malonyl-CoA ACP transacylase"/>
    <property type="match status" value="1"/>
</dbReference>
<organism evidence="7 8">
    <name type="scientific">Tilletiaria anomala (strain ATCC 24038 / CBS 436.72 / UBC 951)</name>
    <dbReference type="NCBI Taxonomy" id="1037660"/>
    <lineage>
        <taxon>Eukaryota</taxon>
        <taxon>Fungi</taxon>
        <taxon>Dikarya</taxon>
        <taxon>Basidiomycota</taxon>
        <taxon>Ustilaginomycotina</taxon>
        <taxon>Exobasidiomycetes</taxon>
        <taxon>Georgefischeriales</taxon>
        <taxon>Tilletiariaceae</taxon>
        <taxon>Tilletiaria</taxon>
    </lineage>
</organism>
<dbReference type="PANTHER" id="PTHR42681">
    <property type="entry name" value="MALONYL-COA-ACYL CARRIER PROTEIN TRANSACYLASE, MITOCHONDRIAL"/>
    <property type="match status" value="1"/>
</dbReference>
<keyword evidence="3" id="KW-0012">Acyltransferase</keyword>
<reference evidence="7 8" key="1">
    <citation type="submission" date="2014-05" db="EMBL/GenBank/DDBJ databases">
        <title>Draft genome sequence of a rare smut relative, Tilletiaria anomala UBC 951.</title>
        <authorList>
            <consortium name="DOE Joint Genome Institute"/>
            <person name="Toome M."/>
            <person name="Kuo A."/>
            <person name="Henrissat B."/>
            <person name="Lipzen A."/>
            <person name="Tritt A."/>
            <person name="Yoshinaga Y."/>
            <person name="Zane M."/>
            <person name="Barry K."/>
            <person name="Grigoriev I.V."/>
            <person name="Spatafora J.W."/>
            <person name="Aimea M.C."/>
        </authorList>
    </citation>
    <scope>NUCLEOTIDE SEQUENCE [LARGE SCALE GENOMIC DNA]</scope>
    <source>
        <strain evidence="7 8">UBC 951</strain>
    </source>
</reference>
<dbReference type="Proteomes" id="UP000027361">
    <property type="component" value="Unassembled WGS sequence"/>
</dbReference>
<evidence type="ECO:0000313" key="7">
    <source>
        <dbReference type="EMBL" id="KDN38036.1"/>
    </source>
</evidence>
<dbReference type="InterPro" id="IPR016035">
    <property type="entry name" value="Acyl_Trfase/lysoPLipase"/>
</dbReference>
<accession>A0A066V977</accession>
<evidence type="ECO:0000259" key="6">
    <source>
        <dbReference type="SMART" id="SM00827"/>
    </source>
</evidence>
<dbReference type="EC" id="2.3.1.39" evidence="1"/>
<sequence length="764" mass="81212">MFSSLQAISTSTLAQARIASSSAGAGSSVSAVPPSLAALRSSNSATSTLKANSSSSLSRTPTSSAASATPLAASQQQTRKNSTTRGNGDGDGGGDDADWAFGGGSMSQSGPWGAGARTSGPIRFGTGLHNYDQGSYQQPPATAEVQNLGIVGNAGKGATPNYGRKKRIVKPKPDEVPDDAAQDVGAANRVKREKADREFAAGYVHKYAPSTRSPDPLPQHTYFSSPSSSFNASSFVAPGTAPPLSRVLSAAGVGEYLPGGVPKRKKTAVIMAGQGSQYIGMGKNMYKTFRSARAIWHTAEEALLWTPGRQYRNQRGPTSPFGAPFEEYAKSSEQRELFEEELAKTAHWDPKQGFAATGTAVTRGKRGWLRDLVFSGDQLDLTRAENAQPAILTCTMAFLTVLKEEFNVDLVADHMDTAAGHGTGNYATMVAAGVCDLTDAVRLLRHRGLTSSHFLAQNPVLFPPGCKPPLSVYETWGFSNAGSGKGATLLNGSAGLRSGTRAVQDEEMNETSTMEGLSGHGWRRSQMSGVVLKPGKLQAALAEVERVAADIKAGRVPEFHPDEFVEVANYNSSLQIVLAGTKLGVSYACDRLRAKGLGARAVNLPVSGPYHTSIMKEAADFLKPAVEYLPLRDPCGLELVSSFSGAILPNVQYIRDDLSGAFARPVRWHHSIETMVLRGVERFICLGPGRACAHLLSKELAYRDRLARADHEAGRAPPPQAEFEVWSVASVEDVLQLGGVLDRISAADGRARLRPQIRDDVIAL</sequence>
<dbReference type="STRING" id="1037660.A0A066V977"/>
<evidence type="ECO:0000256" key="1">
    <source>
        <dbReference type="ARBA" id="ARBA00013258"/>
    </source>
</evidence>
<dbReference type="RefSeq" id="XP_013240584.1">
    <property type="nucleotide sequence ID" value="XM_013385130.1"/>
</dbReference>
<protein>
    <recommendedName>
        <fullName evidence="1">[acyl-carrier-protein] S-malonyltransferase</fullName>
        <ecNumber evidence="1">2.3.1.39</ecNumber>
    </recommendedName>
</protein>
<dbReference type="InParanoid" id="A0A066V977"/>
<dbReference type="SMART" id="SM00827">
    <property type="entry name" value="PKS_AT"/>
    <property type="match status" value="1"/>
</dbReference>
<keyword evidence="8" id="KW-1185">Reference proteome</keyword>
<dbReference type="Gene3D" id="3.40.366.10">
    <property type="entry name" value="Malonyl-Coenzyme A Acyl Carrier Protein, domain 2"/>
    <property type="match status" value="2"/>
</dbReference>
<evidence type="ECO:0000256" key="5">
    <source>
        <dbReference type="SAM" id="MobiDB-lite"/>
    </source>
</evidence>
<dbReference type="InterPro" id="IPR001227">
    <property type="entry name" value="Ac_transferase_dom_sf"/>
</dbReference>
<feature type="region of interest" description="Disordered" evidence="5">
    <location>
        <begin position="153"/>
        <end position="180"/>
    </location>
</feature>
<dbReference type="OrthoDB" id="1929172at2759"/>
<feature type="domain" description="Malonyl-CoA:ACP transacylase (MAT)" evidence="6">
    <location>
        <begin position="270"/>
        <end position="734"/>
    </location>
</feature>
<dbReference type="EMBL" id="JMSN01000125">
    <property type="protein sequence ID" value="KDN38036.1"/>
    <property type="molecule type" value="Genomic_DNA"/>
</dbReference>
<evidence type="ECO:0000256" key="3">
    <source>
        <dbReference type="ARBA" id="ARBA00023315"/>
    </source>
</evidence>
<evidence type="ECO:0000313" key="8">
    <source>
        <dbReference type="Proteomes" id="UP000027361"/>
    </source>
</evidence>
<dbReference type="SUPFAM" id="SSF52151">
    <property type="entry name" value="FabD/lysophospholipase-like"/>
    <property type="match status" value="1"/>
</dbReference>
<dbReference type="GO" id="GO:0005739">
    <property type="term" value="C:mitochondrion"/>
    <property type="evidence" value="ECO:0007669"/>
    <property type="project" value="TreeGrafter"/>
</dbReference>
<feature type="compositionally biased region" description="Polar residues" evidence="5">
    <location>
        <begin position="75"/>
        <end position="85"/>
    </location>
</feature>
<dbReference type="InterPro" id="IPR050858">
    <property type="entry name" value="Mal-CoA-ACP_Trans/PKS_FabD"/>
</dbReference>
<dbReference type="GO" id="GO:0004314">
    <property type="term" value="F:[acyl-carrier-protein] S-malonyltransferase activity"/>
    <property type="evidence" value="ECO:0007669"/>
    <property type="project" value="UniProtKB-EC"/>
</dbReference>
<evidence type="ECO:0000256" key="2">
    <source>
        <dbReference type="ARBA" id="ARBA00022679"/>
    </source>
</evidence>
<dbReference type="HOGENOM" id="CLU_021265_0_0_1"/>
<gene>
    <name evidence="7" type="ORF">K437DRAFT_228827</name>
</gene>
<dbReference type="AlphaFoldDB" id="A0A066V977"/>
<dbReference type="InterPro" id="IPR016036">
    <property type="entry name" value="Malonyl_transacylase_ACP-bd"/>
</dbReference>
<dbReference type="PANTHER" id="PTHR42681:SF1">
    <property type="entry name" value="MALONYL-COA-ACYL CARRIER PROTEIN TRANSACYLASE, MITOCHONDRIAL"/>
    <property type="match status" value="1"/>
</dbReference>
<evidence type="ECO:0000256" key="4">
    <source>
        <dbReference type="ARBA" id="ARBA00048462"/>
    </source>
</evidence>
<keyword evidence="2" id="KW-0808">Transferase</keyword>
<dbReference type="Gene3D" id="3.30.70.250">
    <property type="entry name" value="Malonyl-CoA ACP transacylase, ACP-binding"/>
    <property type="match status" value="1"/>
</dbReference>
<feature type="compositionally biased region" description="Low complexity" evidence="5">
    <location>
        <begin position="20"/>
        <end position="74"/>
    </location>
</feature>
<comment type="catalytic activity">
    <reaction evidence="4">
        <text>holo-[ACP] + malonyl-CoA = malonyl-[ACP] + CoA</text>
        <dbReference type="Rhea" id="RHEA:41792"/>
        <dbReference type="Rhea" id="RHEA-COMP:9623"/>
        <dbReference type="Rhea" id="RHEA-COMP:9685"/>
        <dbReference type="ChEBI" id="CHEBI:57287"/>
        <dbReference type="ChEBI" id="CHEBI:57384"/>
        <dbReference type="ChEBI" id="CHEBI:64479"/>
        <dbReference type="ChEBI" id="CHEBI:78449"/>
        <dbReference type="EC" id="2.3.1.39"/>
    </reaction>
</comment>
<dbReference type="OMA" id="ETWAFAN"/>